<dbReference type="Proteomes" id="UP000295788">
    <property type="component" value="Unassembled WGS sequence"/>
</dbReference>
<evidence type="ECO:0000256" key="1">
    <source>
        <dbReference type="ARBA" id="ARBA00006539"/>
    </source>
</evidence>
<protein>
    <submittedName>
        <fullName evidence="2">Uncharacterized protein UPF0236</fullName>
    </submittedName>
</protein>
<dbReference type="AlphaFoldDB" id="A0A4R3KM20"/>
<name>A0A4R3KM20_9BACI</name>
<keyword evidence="3" id="KW-1185">Reference proteome</keyword>
<organism evidence="2 3">
    <name type="scientific">Tepidibacillus fermentans</name>
    <dbReference type="NCBI Taxonomy" id="1281767"/>
    <lineage>
        <taxon>Bacteria</taxon>
        <taxon>Bacillati</taxon>
        <taxon>Bacillota</taxon>
        <taxon>Bacilli</taxon>
        <taxon>Bacillales</taxon>
        <taxon>Bacillaceae</taxon>
        <taxon>Tepidibacillus</taxon>
    </lineage>
</organism>
<reference evidence="2 3" key="1">
    <citation type="submission" date="2019-03" db="EMBL/GenBank/DDBJ databases">
        <title>Genomic Encyclopedia of Type Strains, Phase IV (KMG-IV): sequencing the most valuable type-strain genomes for metagenomic binning, comparative biology and taxonomic classification.</title>
        <authorList>
            <person name="Goeker M."/>
        </authorList>
    </citation>
    <scope>NUCLEOTIDE SEQUENCE [LARGE SCALE GENOMIC DNA]</scope>
    <source>
        <strain evidence="2 3">DSM 23802</strain>
    </source>
</reference>
<dbReference type="EMBL" id="SMAB01000002">
    <property type="protein sequence ID" value="TCS83968.1"/>
    <property type="molecule type" value="Genomic_DNA"/>
</dbReference>
<comment type="caution">
    <text evidence="2">The sequence shown here is derived from an EMBL/GenBank/DDBJ whole genome shotgun (WGS) entry which is preliminary data.</text>
</comment>
<dbReference type="Pfam" id="PF06782">
    <property type="entry name" value="UPF0236"/>
    <property type="match status" value="1"/>
</dbReference>
<evidence type="ECO:0000313" key="3">
    <source>
        <dbReference type="Proteomes" id="UP000295788"/>
    </source>
</evidence>
<proteinExistence type="inferred from homology"/>
<comment type="similarity">
    <text evidence="1">Belongs to the UPF0236 family.</text>
</comment>
<gene>
    <name evidence="2" type="ORF">EDD72_1026</name>
</gene>
<dbReference type="InterPro" id="IPR009620">
    <property type="entry name" value="UPF0236"/>
</dbReference>
<accession>A0A4R3KM20</accession>
<evidence type="ECO:0000313" key="2">
    <source>
        <dbReference type="EMBL" id="TCS83968.1"/>
    </source>
</evidence>
<sequence>MDNIISTLYQLIKNTNNLIELEENIQIYMHEVFVSLIGEIFTQLNQVIKEKQQEKGWFVKREDWKTIQFTFSAVRFQHTLMGDKKGDSHYPFDEWIGIRKYQRYSPLVEVKVAELASESTYRESARILQEWTAVNISHQTIGSIVRRVGKAQAKADKEMVIELIHRLFQIAMEDKAILRRSFKKPFHSLVMLF</sequence>